<evidence type="ECO:0000313" key="7">
    <source>
        <dbReference type="Proteomes" id="UP000237983"/>
    </source>
</evidence>
<gene>
    <name evidence="6" type="ORF">B0I08_101388</name>
</gene>
<evidence type="ECO:0000256" key="2">
    <source>
        <dbReference type="ARBA" id="ARBA00022676"/>
    </source>
</evidence>
<dbReference type="PANTHER" id="PTHR45947:SF3">
    <property type="entry name" value="SULFOQUINOVOSYL TRANSFERASE SQD2"/>
    <property type="match status" value="1"/>
</dbReference>
<dbReference type="Pfam" id="PF00534">
    <property type="entry name" value="Glycos_transf_1"/>
    <property type="match status" value="1"/>
</dbReference>
<dbReference type="GO" id="GO:1901137">
    <property type="term" value="P:carbohydrate derivative biosynthetic process"/>
    <property type="evidence" value="ECO:0007669"/>
    <property type="project" value="UniProtKB-ARBA"/>
</dbReference>
<organism evidence="6 7">
    <name type="scientific">Glaciihabitans tibetensis</name>
    <dbReference type="NCBI Taxonomy" id="1266600"/>
    <lineage>
        <taxon>Bacteria</taxon>
        <taxon>Bacillati</taxon>
        <taxon>Actinomycetota</taxon>
        <taxon>Actinomycetes</taxon>
        <taxon>Micrococcales</taxon>
        <taxon>Microbacteriaceae</taxon>
        <taxon>Glaciihabitans</taxon>
    </lineage>
</organism>
<sequence length="416" mass="46293">MSQPLRIVIGADTFAPEINGAANFAARLAAGLTERGHEVHMVAPAATYRGHGVFLETHEGQEFTVHRLFSARWYPHPWLRFAMPWRIEQNSARILDAVQPDVVHFQSHIIIGRGLSHQAVKRGIRVIGTNHFMPENMLEFTLLPKWAQARAVGLAWKAAARSFGRAEAVTSPTRKAADFLESNTRLRGVYAISCGIDARHYTPSFEPPAEKLITFVGRITGEKQLDVLMRAFAQLDKSLDAKLELVGGGDQVAHLKSLATSLGIRHRVNFAGYVDDAYLRNALTRSTVFAMPSIAELQSIATMEAMASGLPIVAADAMALPHLVHDGENGFLFEPGNVVELAERLTDVLTMPEGELHRMKRESLRIVEDHDIQRTLTTFEALYRGELVSDTIVEPIPPRPHRTAWRERLAKLRDNS</sequence>
<dbReference type="InterPro" id="IPR001296">
    <property type="entry name" value="Glyco_trans_1"/>
</dbReference>
<comment type="caution">
    <text evidence="6">The sequence shown here is derived from an EMBL/GenBank/DDBJ whole genome shotgun (WGS) entry which is preliminary data.</text>
</comment>
<dbReference type="PANTHER" id="PTHR45947">
    <property type="entry name" value="SULFOQUINOVOSYL TRANSFERASE SQD2"/>
    <property type="match status" value="1"/>
</dbReference>
<dbReference type="GO" id="GO:0016757">
    <property type="term" value="F:glycosyltransferase activity"/>
    <property type="evidence" value="ECO:0007669"/>
    <property type="project" value="UniProtKB-KW"/>
</dbReference>
<dbReference type="EMBL" id="PVTL01000001">
    <property type="protein sequence ID" value="PRY70259.1"/>
    <property type="molecule type" value="Genomic_DNA"/>
</dbReference>
<evidence type="ECO:0000313" key="6">
    <source>
        <dbReference type="EMBL" id="PRY70259.1"/>
    </source>
</evidence>
<dbReference type="InterPro" id="IPR028098">
    <property type="entry name" value="Glyco_trans_4-like_N"/>
</dbReference>
<feature type="domain" description="Glycosyltransferase subfamily 4-like N-terminal" evidence="5">
    <location>
        <begin position="18"/>
        <end position="198"/>
    </location>
</feature>
<accession>A0A2T0VJ92</accession>
<evidence type="ECO:0000259" key="5">
    <source>
        <dbReference type="Pfam" id="PF13439"/>
    </source>
</evidence>
<dbReference type="Pfam" id="PF13439">
    <property type="entry name" value="Glyco_transf_4"/>
    <property type="match status" value="1"/>
</dbReference>
<dbReference type="Proteomes" id="UP000237983">
    <property type="component" value="Unassembled WGS sequence"/>
</dbReference>
<keyword evidence="3 6" id="KW-0808">Transferase</keyword>
<protein>
    <recommendedName>
        <fullName evidence="1">D-inositol 3-phosphate glycosyltransferase</fullName>
    </recommendedName>
</protein>
<feature type="domain" description="Glycosyl transferase family 1" evidence="4">
    <location>
        <begin position="207"/>
        <end position="361"/>
    </location>
</feature>
<dbReference type="SUPFAM" id="SSF53756">
    <property type="entry name" value="UDP-Glycosyltransferase/glycogen phosphorylase"/>
    <property type="match status" value="1"/>
</dbReference>
<evidence type="ECO:0000256" key="3">
    <source>
        <dbReference type="ARBA" id="ARBA00022679"/>
    </source>
</evidence>
<keyword evidence="7" id="KW-1185">Reference proteome</keyword>
<dbReference type="Gene3D" id="3.40.50.2000">
    <property type="entry name" value="Glycogen Phosphorylase B"/>
    <property type="match status" value="2"/>
</dbReference>
<proteinExistence type="predicted"/>
<keyword evidence="2" id="KW-0328">Glycosyltransferase</keyword>
<dbReference type="InterPro" id="IPR050194">
    <property type="entry name" value="Glycosyltransferase_grp1"/>
</dbReference>
<name>A0A2T0VJ92_9MICO</name>
<reference evidence="6 7" key="1">
    <citation type="submission" date="2018-03" db="EMBL/GenBank/DDBJ databases">
        <title>Genomic Encyclopedia of Type Strains, Phase III (KMG-III): the genomes of soil and plant-associated and newly described type strains.</title>
        <authorList>
            <person name="Whitman W."/>
        </authorList>
    </citation>
    <scope>NUCLEOTIDE SEQUENCE [LARGE SCALE GENOMIC DNA]</scope>
    <source>
        <strain evidence="6 7">CGMCC 1.12484</strain>
    </source>
</reference>
<evidence type="ECO:0000259" key="4">
    <source>
        <dbReference type="Pfam" id="PF00534"/>
    </source>
</evidence>
<evidence type="ECO:0000256" key="1">
    <source>
        <dbReference type="ARBA" id="ARBA00021292"/>
    </source>
</evidence>
<dbReference type="AlphaFoldDB" id="A0A2T0VJ92"/>